<dbReference type="PANTHER" id="PTHR45641:SF19">
    <property type="entry name" value="NEPHROCYSTIN-3"/>
    <property type="match status" value="1"/>
</dbReference>
<evidence type="ECO:0000313" key="6">
    <source>
        <dbReference type="EMBL" id="KAK9804331.1"/>
    </source>
</evidence>
<feature type="compositionally biased region" description="Polar residues" evidence="4">
    <location>
        <begin position="1"/>
        <end position="13"/>
    </location>
</feature>
<dbReference type="SUPFAM" id="SSF48452">
    <property type="entry name" value="TPR-like"/>
    <property type="match status" value="1"/>
</dbReference>
<dbReference type="Proteomes" id="UP001489004">
    <property type="component" value="Unassembled WGS sequence"/>
</dbReference>
<comment type="caution">
    <text evidence="6">The sequence shown here is derived from an EMBL/GenBank/DDBJ whole genome shotgun (WGS) entry which is preliminary data.</text>
</comment>
<dbReference type="EMBL" id="JALJOR010000018">
    <property type="protein sequence ID" value="KAK9804331.1"/>
    <property type="molecule type" value="Genomic_DNA"/>
</dbReference>
<dbReference type="InterPro" id="IPR000261">
    <property type="entry name" value="EH_dom"/>
</dbReference>
<keyword evidence="1" id="KW-0677">Repeat</keyword>
<feature type="domain" description="EH" evidence="5">
    <location>
        <begin position="47"/>
        <end position="106"/>
    </location>
</feature>
<protein>
    <recommendedName>
        <fullName evidence="5">EH domain-containing protein</fullName>
    </recommendedName>
</protein>
<dbReference type="InterPro" id="IPR036537">
    <property type="entry name" value="Adaptor_Cbl_N_dom_sf"/>
</dbReference>
<evidence type="ECO:0000313" key="7">
    <source>
        <dbReference type="Proteomes" id="UP001489004"/>
    </source>
</evidence>
<keyword evidence="3" id="KW-0175">Coiled coil</keyword>
<dbReference type="InterPro" id="IPR059179">
    <property type="entry name" value="MLKL-like_MCAfunc"/>
</dbReference>
<dbReference type="PANTHER" id="PTHR45641">
    <property type="entry name" value="TETRATRICOPEPTIDE REPEAT PROTEIN (AFU_ORTHOLOGUE AFUA_6G03870)"/>
    <property type="match status" value="1"/>
</dbReference>
<evidence type="ECO:0000256" key="1">
    <source>
        <dbReference type="ARBA" id="ARBA00022737"/>
    </source>
</evidence>
<dbReference type="Gene3D" id="1.20.930.20">
    <property type="entry name" value="Adaptor protein Cbl, N-terminal domain"/>
    <property type="match status" value="1"/>
</dbReference>
<dbReference type="Pfam" id="PF12763">
    <property type="entry name" value="EH"/>
    <property type="match status" value="1"/>
</dbReference>
<dbReference type="SUPFAM" id="SSF52540">
    <property type="entry name" value="P-loop containing nucleoside triphosphate hydrolases"/>
    <property type="match status" value="1"/>
</dbReference>
<sequence>MAKETSGSDTPYQAASAVGAGPGMAAQPTPKAMFARWFAVATAGTNDRSRLYKQAAVKFLERSGLAESIIAEVWSVASDGSSTLTFDRFCTAMELVAMQQRGEVISRDAHAALKAQLQTVLLPKLGEELDALEPLDPTAVPIPSRGPARMLPSVFGSRGHTPPDNAASPHGRSPVTPIQMKPVAVQLDIDTARNLDRVSPHNVSDSPQGGVAVQLYDMFAVDDIAAQAEEQAAATSRIGSDIAFLGGMVFDTLLGLADKLPDPGPFAAKLVKGIVDHASQAFYNKQNCAALSARSQVLLKVMCEHQGAFVVKGSLQEIMEQFKNVMVDVEAFVKLFTSENMLRSILRSNDNQETYIKLWGRLNDTRSDLILGLVAADASAVKQQLSSLHTEVLRWEGQEKRLQAAIVESGGWNAVVQRGQISQEIKGKMGIEGQLLVDAIEKGTAGPLRRLERWSPEIQLQDVCTRSQLEEQFSRPPHQLQFLTNLPNYDDNISMISVFELTSAIERYMIGHPDCGFVELMLGLSSPSSPRQRLLLPQRSLASYQLAECRRADVDRVLELLMGTSASPSIVAIVGAPGQGLTTLAKELVKRFLDPDKLQMAVHYIDLRDIPKAKDVLQLIRTELKLHDQADCQNLVDLLKLGSAVLHNTAGKSGELVIILDHCDLLLVSLKLQHPLDLPDKDAKRMLDLEATDEFRKLASLNGSRDGESVLARVADACGCMPFAIRAVITHVISILFEDMLQQRPGWLARVETGSHGALSELAAKFVTPITQLKAVQRSRLLALAILPAWFTQSLVEEVLEIDESEAAGLLKALDSKWLVECNERAGKQLWRAHPLVRALAHEPYECAGGTLLWDPTAWQSLKGENGLRSKFVIYCSGKLRRAHSILDTYARLFDDQTGLLEAGGYLFGPDITIWKAALKKCVKYAEQRCKAIGKGEESTIDLTQTSIYAKLGLGQLLYIAEWYGNARNCMSDALRTLEDVDVAALQQPAKDMLLQLRVRLLLMRARCNYNPLSERGIAEALGDLKSVQDLREAHPALLVGAQLDAAVNEQRGLCKDAMHEWECAEQLLRECLQTRKSLHGSRHLDVAQAQCGLSQILMNRDNYSEACKVTLAALETRQALLPQGHSDIGKVMLLRAKALRSDRAEARVLLEKALEIGRTLPRLKPHLEHPLTADCMVCVANIMKKEAEEVTADAIRQQRITLGKPDDPEAGKRHRKAYELRKAHLGNHPATAESANCLAKVLLQQAESADPEECETLRSEFRKLCIEAQDILKNWRGDDTHTQLRDRITQNALLAFPWRCPVTGRGAEAGSGASSTESGLVDELRQAIAALNAANRVTTLENHNVMLQQHLVELQNLLTAAHQRSAGLQSELDTAKETIGSLRDELKISQRDLECLITRRILRSAK</sequence>
<dbReference type="Gene3D" id="3.40.50.300">
    <property type="entry name" value="P-loop containing nucleotide triphosphate hydrolases"/>
    <property type="match status" value="1"/>
</dbReference>
<evidence type="ECO:0000256" key="4">
    <source>
        <dbReference type="SAM" id="MobiDB-lite"/>
    </source>
</evidence>
<feature type="region of interest" description="Disordered" evidence="4">
    <location>
        <begin position="1"/>
        <end position="21"/>
    </location>
</feature>
<dbReference type="Gene3D" id="1.25.40.10">
    <property type="entry name" value="Tetratricopeptide repeat domain"/>
    <property type="match status" value="1"/>
</dbReference>
<evidence type="ECO:0000256" key="2">
    <source>
        <dbReference type="ARBA" id="ARBA00022803"/>
    </source>
</evidence>
<dbReference type="CDD" id="cd21037">
    <property type="entry name" value="MLKL_NTD"/>
    <property type="match status" value="1"/>
</dbReference>
<dbReference type="GO" id="GO:0007166">
    <property type="term" value="P:cell surface receptor signaling pathway"/>
    <property type="evidence" value="ECO:0007669"/>
    <property type="project" value="InterPro"/>
</dbReference>
<name>A0AAW1P785_9CHLO</name>
<keyword evidence="2" id="KW-0802">TPR repeat</keyword>
<proteinExistence type="predicted"/>
<dbReference type="InterPro" id="IPR011990">
    <property type="entry name" value="TPR-like_helical_dom_sf"/>
</dbReference>
<evidence type="ECO:0000256" key="3">
    <source>
        <dbReference type="SAM" id="Coils"/>
    </source>
</evidence>
<gene>
    <name evidence="6" type="ORF">WJX72_007423</name>
</gene>
<organism evidence="6 7">
    <name type="scientific">[Myrmecia] bisecta</name>
    <dbReference type="NCBI Taxonomy" id="41462"/>
    <lineage>
        <taxon>Eukaryota</taxon>
        <taxon>Viridiplantae</taxon>
        <taxon>Chlorophyta</taxon>
        <taxon>core chlorophytes</taxon>
        <taxon>Trebouxiophyceae</taxon>
        <taxon>Trebouxiales</taxon>
        <taxon>Trebouxiaceae</taxon>
        <taxon>Myrmecia</taxon>
    </lineage>
</organism>
<keyword evidence="7" id="KW-1185">Reference proteome</keyword>
<reference evidence="6 7" key="1">
    <citation type="journal article" date="2024" name="Nat. Commun.">
        <title>Phylogenomics reveals the evolutionary origins of lichenization in chlorophyte algae.</title>
        <authorList>
            <person name="Puginier C."/>
            <person name="Libourel C."/>
            <person name="Otte J."/>
            <person name="Skaloud P."/>
            <person name="Haon M."/>
            <person name="Grisel S."/>
            <person name="Petersen M."/>
            <person name="Berrin J.G."/>
            <person name="Delaux P.M."/>
            <person name="Dal Grande F."/>
            <person name="Keller J."/>
        </authorList>
    </citation>
    <scope>NUCLEOTIDE SEQUENCE [LARGE SCALE GENOMIC DNA]</scope>
    <source>
        <strain evidence="6 7">SAG 2043</strain>
    </source>
</reference>
<feature type="coiled-coil region" evidence="3">
    <location>
        <begin position="1366"/>
        <end position="1393"/>
    </location>
</feature>
<accession>A0AAW1P785</accession>
<dbReference type="InterPro" id="IPR027417">
    <property type="entry name" value="P-loop_NTPase"/>
</dbReference>
<dbReference type="Gene3D" id="1.10.238.10">
    <property type="entry name" value="EF-hand"/>
    <property type="match status" value="1"/>
</dbReference>
<evidence type="ECO:0000259" key="5">
    <source>
        <dbReference type="Pfam" id="PF12763"/>
    </source>
</evidence>